<protein>
    <submittedName>
        <fullName evidence="2">Centrosomal protein of 152 kDa</fullName>
    </submittedName>
</protein>
<dbReference type="Proteomes" id="UP000297703">
    <property type="component" value="Unassembled WGS sequence"/>
</dbReference>
<keyword evidence="1" id="KW-0175">Coiled coil</keyword>
<keyword evidence="3" id="KW-1185">Reference proteome</keyword>
<dbReference type="OrthoDB" id="10064205at2759"/>
<evidence type="ECO:0000313" key="3">
    <source>
        <dbReference type="Proteomes" id="UP000297703"/>
    </source>
</evidence>
<feature type="coiled-coil region" evidence="1">
    <location>
        <begin position="49"/>
        <end position="80"/>
    </location>
</feature>
<reference evidence="2 3" key="1">
    <citation type="submission" date="2019-04" db="EMBL/GenBank/DDBJ databases">
        <title>Draft genome of the big-headed turtle Platysternon megacephalum.</title>
        <authorList>
            <person name="Gong S."/>
        </authorList>
    </citation>
    <scope>NUCLEOTIDE SEQUENCE [LARGE SCALE GENOMIC DNA]</scope>
    <source>
        <strain evidence="2">DO16091913</strain>
        <tissue evidence="2">Muscle</tissue>
    </source>
</reference>
<organism evidence="2 3">
    <name type="scientific">Platysternon megacephalum</name>
    <name type="common">big-headed turtle</name>
    <dbReference type="NCBI Taxonomy" id="55544"/>
    <lineage>
        <taxon>Eukaryota</taxon>
        <taxon>Metazoa</taxon>
        <taxon>Chordata</taxon>
        <taxon>Craniata</taxon>
        <taxon>Vertebrata</taxon>
        <taxon>Euteleostomi</taxon>
        <taxon>Archelosauria</taxon>
        <taxon>Testudinata</taxon>
        <taxon>Testudines</taxon>
        <taxon>Cryptodira</taxon>
        <taxon>Durocryptodira</taxon>
        <taxon>Testudinoidea</taxon>
        <taxon>Platysternidae</taxon>
        <taxon>Platysternon</taxon>
    </lineage>
</organism>
<comment type="caution">
    <text evidence="2">The sequence shown here is derived from an EMBL/GenBank/DDBJ whole genome shotgun (WGS) entry which is preliminary data.</text>
</comment>
<proteinExistence type="predicted"/>
<accession>A0A4D9F0T6</accession>
<name>A0A4D9F0T6_9SAUR</name>
<evidence type="ECO:0000313" key="2">
    <source>
        <dbReference type="EMBL" id="TFK13018.1"/>
    </source>
</evidence>
<evidence type="ECO:0000256" key="1">
    <source>
        <dbReference type="SAM" id="Coils"/>
    </source>
</evidence>
<dbReference type="EMBL" id="QXTE01000017">
    <property type="protein sequence ID" value="TFK13018.1"/>
    <property type="molecule type" value="Genomic_DNA"/>
</dbReference>
<gene>
    <name evidence="2" type="ORF">DR999_PMT03439</name>
</gene>
<dbReference type="STRING" id="55544.A0A4D9F0T6"/>
<dbReference type="AlphaFoldDB" id="A0A4D9F0T6"/>
<reference evidence="2 3" key="2">
    <citation type="submission" date="2019-04" db="EMBL/GenBank/DDBJ databases">
        <title>The genome sequence of big-headed turtle.</title>
        <authorList>
            <person name="Gong S."/>
        </authorList>
    </citation>
    <scope>NUCLEOTIDE SEQUENCE [LARGE SCALE GENOMIC DNA]</scope>
    <source>
        <strain evidence="2">DO16091913</strain>
        <tissue evidence="2">Muscle</tissue>
    </source>
</reference>
<sequence>MELKKGVLASVKAEMAKACAHWNTQNQEEILRLQEQNERDYRAFLDDYRNKIKEVLATAKEDLVKQKNELLIQKEAQLNENWQLGKLRDSRRKFTNPRKRF</sequence>